<dbReference type="SUPFAM" id="SSF52266">
    <property type="entry name" value="SGNH hydrolase"/>
    <property type="match status" value="1"/>
</dbReference>
<evidence type="ECO:0000313" key="4">
    <source>
        <dbReference type="EMBL" id="SVB17778.1"/>
    </source>
</evidence>
<evidence type="ECO:0000256" key="2">
    <source>
        <dbReference type="SAM" id="MobiDB-lite"/>
    </source>
</evidence>
<proteinExistence type="predicted"/>
<dbReference type="InterPro" id="IPR005181">
    <property type="entry name" value="SASA"/>
</dbReference>
<dbReference type="Gene3D" id="3.40.50.1110">
    <property type="entry name" value="SGNH hydrolase"/>
    <property type="match status" value="1"/>
</dbReference>
<dbReference type="GO" id="GO:0005975">
    <property type="term" value="P:carbohydrate metabolic process"/>
    <property type="evidence" value="ECO:0007669"/>
    <property type="project" value="TreeGrafter"/>
</dbReference>
<reference evidence="4" key="1">
    <citation type="submission" date="2018-05" db="EMBL/GenBank/DDBJ databases">
        <authorList>
            <person name="Lanie J.A."/>
            <person name="Ng W.-L."/>
            <person name="Kazmierczak K.M."/>
            <person name="Andrzejewski T.M."/>
            <person name="Davidsen T.M."/>
            <person name="Wayne K.J."/>
            <person name="Tettelin H."/>
            <person name="Glass J.I."/>
            <person name="Rusch D."/>
            <person name="Podicherti R."/>
            <person name="Tsui H.-C.T."/>
            <person name="Winkler M.E."/>
        </authorList>
    </citation>
    <scope>NUCLEOTIDE SEQUENCE</scope>
</reference>
<feature type="domain" description="Sialate O-acetylesterase" evidence="3">
    <location>
        <begin position="108"/>
        <end position="224"/>
    </location>
</feature>
<organism evidence="4">
    <name type="scientific">marine metagenome</name>
    <dbReference type="NCBI Taxonomy" id="408172"/>
    <lineage>
        <taxon>unclassified sequences</taxon>
        <taxon>metagenomes</taxon>
        <taxon>ecological metagenomes</taxon>
    </lineage>
</organism>
<name>A0A382BVD6_9ZZZZ</name>
<dbReference type="AlphaFoldDB" id="A0A382BVD6"/>
<feature type="region of interest" description="Disordered" evidence="2">
    <location>
        <begin position="258"/>
        <end position="294"/>
    </location>
</feature>
<keyword evidence="1" id="KW-0378">Hydrolase</keyword>
<accession>A0A382BVD6</accession>
<dbReference type="EMBL" id="UINC01031552">
    <property type="protein sequence ID" value="SVB17778.1"/>
    <property type="molecule type" value="Genomic_DNA"/>
</dbReference>
<dbReference type="GO" id="GO:0001681">
    <property type="term" value="F:sialate O-acetylesterase activity"/>
    <property type="evidence" value="ECO:0007669"/>
    <property type="project" value="InterPro"/>
</dbReference>
<dbReference type="InterPro" id="IPR039329">
    <property type="entry name" value="SIAE"/>
</dbReference>
<dbReference type="PANTHER" id="PTHR22901:SF0">
    <property type="entry name" value="SIALATE O-ACETYLESTERASE"/>
    <property type="match status" value="1"/>
</dbReference>
<dbReference type="Gene3D" id="2.60.40.10">
    <property type="entry name" value="Immunoglobulins"/>
    <property type="match status" value="1"/>
</dbReference>
<dbReference type="InterPro" id="IPR036514">
    <property type="entry name" value="SGNH_hydro_sf"/>
</dbReference>
<evidence type="ECO:0000259" key="3">
    <source>
        <dbReference type="Pfam" id="PF03629"/>
    </source>
</evidence>
<sequence>MLENSLCLPLFLFFSVVEQNTCAKLQIPHIFGDHMVIQRDKPIRMWGSAEPEATVQVCLSDLNGSTKADQHGTWSLELEALSANAEGTTLSVTSNSETIEYQDVIIGDVWILGGQSNMEDELENVYHGDMEVASANHPNIRLMTIPQEASPQPLSNFARINEYNSWTGRYEQKGGWFRCTPETVHRFSAIGYIFGRRLHLVSGIPIGLIDTAWGGTTVEAWTSRDMLKTVDGAHPLLAEWDAKIEDYDAEASLQERIDHWKEDTERRKNEGKSPNPKPTEPDQDPASDRNNPGASFNGMIVPYADFNLRGAIFNQGYNNALGDARPKLYARVFKAMIQDWRCAFQNEAMPFGIISL</sequence>
<feature type="compositionally biased region" description="Basic and acidic residues" evidence="2">
    <location>
        <begin position="258"/>
        <end position="271"/>
    </location>
</feature>
<dbReference type="Pfam" id="PF03629">
    <property type="entry name" value="SASA"/>
    <property type="match status" value="1"/>
</dbReference>
<protein>
    <recommendedName>
        <fullName evidence="3">Sialate O-acetylesterase domain-containing protein</fullName>
    </recommendedName>
</protein>
<gene>
    <name evidence="4" type="ORF">METZ01_LOCUS170632</name>
</gene>
<evidence type="ECO:0000256" key="1">
    <source>
        <dbReference type="ARBA" id="ARBA00022801"/>
    </source>
</evidence>
<dbReference type="PANTHER" id="PTHR22901">
    <property type="entry name" value="SIALATE O-ACETYLESTERASE"/>
    <property type="match status" value="1"/>
</dbReference>
<feature type="non-terminal residue" evidence="4">
    <location>
        <position position="356"/>
    </location>
</feature>
<dbReference type="InterPro" id="IPR013783">
    <property type="entry name" value="Ig-like_fold"/>
</dbReference>